<organism evidence="1 2">
    <name type="scientific">Zootermopsis nevadensis</name>
    <name type="common">Dampwood termite</name>
    <dbReference type="NCBI Taxonomy" id="136037"/>
    <lineage>
        <taxon>Eukaryota</taxon>
        <taxon>Metazoa</taxon>
        <taxon>Ecdysozoa</taxon>
        <taxon>Arthropoda</taxon>
        <taxon>Hexapoda</taxon>
        <taxon>Insecta</taxon>
        <taxon>Pterygota</taxon>
        <taxon>Neoptera</taxon>
        <taxon>Polyneoptera</taxon>
        <taxon>Dictyoptera</taxon>
        <taxon>Blattodea</taxon>
        <taxon>Blattoidea</taxon>
        <taxon>Termitoidae</taxon>
        <taxon>Termopsidae</taxon>
        <taxon>Zootermopsis</taxon>
    </lineage>
</organism>
<sequence length="70" mass="7699">MSAVHRSQRWLNPRWAIKSLRDCSSGGYGEPGLIETNGGASRKEAYSQGIQQPSLKLQESGHVQCKKVTV</sequence>
<accession>A0A067RB08</accession>
<proteinExistence type="predicted"/>
<gene>
    <name evidence="1" type="ORF">L798_03720</name>
</gene>
<protein>
    <submittedName>
        <fullName evidence="1">Uncharacterized protein</fullName>
    </submittedName>
</protein>
<dbReference type="AlphaFoldDB" id="A0A067RB08"/>
<dbReference type="Proteomes" id="UP000027135">
    <property type="component" value="Unassembled WGS sequence"/>
</dbReference>
<dbReference type="EMBL" id="KK852574">
    <property type="protein sequence ID" value="KDR21044.1"/>
    <property type="molecule type" value="Genomic_DNA"/>
</dbReference>
<keyword evidence="2" id="KW-1185">Reference proteome</keyword>
<evidence type="ECO:0000313" key="1">
    <source>
        <dbReference type="EMBL" id="KDR21044.1"/>
    </source>
</evidence>
<reference evidence="1 2" key="1">
    <citation type="journal article" date="2014" name="Nat. Commun.">
        <title>Molecular traces of alternative social organization in a termite genome.</title>
        <authorList>
            <person name="Terrapon N."/>
            <person name="Li C."/>
            <person name="Robertson H.M."/>
            <person name="Ji L."/>
            <person name="Meng X."/>
            <person name="Booth W."/>
            <person name="Chen Z."/>
            <person name="Childers C.P."/>
            <person name="Glastad K.M."/>
            <person name="Gokhale K."/>
            <person name="Gowin J."/>
            <person name="Gronenberg W."/>
            <person name="Hermansen R.A."/>
            <person name="Hu H."/>
            <person name="Hunt B.G."/>
            <person name="Huylmans A.K."/>
            <person name="Khalil S.M."/>
            <person name="Mitchell R.D."/>
            <person name="Munoz-Torres M.C."/>
            <person name="Mustard J.A."/>
            <person name="Pan H."/>
            <person name="Reese J.T."/>
            <person name="Scharf M.E."/>
            <person name="Sun F."/>
            <person name="Vogel H."/>
            <person name="Xiao J."/>
            <person name="Yang W."/>
            <person name="Yang Z."/>
            <person name="Yang Z."/>
            <person name="Zhou J."/>
            <person name="Zhu J."/>
            <person name="Brent C.S."/>
            <person name="Elsik C.G."/>
            <person name="Goodisman M.A."/>
            <person name="Liberles D.A."/>
            <person name="Roe R.M."/>
            <person name="Vargo E.L."/>
            <person name="Vilcinskas A."/>
            <person name="Wang J."/>
            <person name="Bornberg-Bauer E."/>
            <person name="Korb J."/>
            <person name="Zhang G."/>
            <person name="Liebig J."/>
        </authorList>
    </citation>
    <scope>NUCLEOTIDE SEQUENCE [LARGE SCALE GENOMIC DNA]</scope>
    <source>
        <tissue evidence="1">Whole organism</tissue>
    </source>
</reference>
<evidence type="ECO:0000313" key="2">
    <source>
        <dbReference type="Proteomes" id="UP000027135"/>
    </source>
</evidence>
<name>A0A067RB08_ZOONE</name>
<dbReference type="InParanoid" id="A0A067RB08"/>